<reference evidence="14 15" key="1">
    <citation type="journal article" date="2016" name="Nat. Commun.">
        <title>Thousands of microbial genomes shed light on interconnected biogeochemical processes in an aquifer system.</title>
        <authorList>
            <person name="Anantharaman K."/>
            <person name="Brown C.T."/>
            <person name="Hug L.A."/>
            <person name="Sharon I."/>
            <person name="Castelle C.J."/>
            <person name="Probst A.J."/>
            <person name="Thomas B.C."/>
            <person name="Singh A."/>
            <person name="Wilkins M.J."/>
            <person name="Karaoz U."/>
            <person name="Brodie E.L."/>
            <person name="Williams K.H."/>
            <person name="Hubbard S.S."/>
            <person name="Banfield J.F."/>
        </authorList>
    </citation>
    <scope>NUCLEOTIDE SEQUENCE [LARGE SCALE GENOMIC DNA]</scope>
</reference>
<dbReference type="Gene3D" id="1.10.486.10">
    <property type="entry name" value="PCRA, domain 4"/>
    <property type="match status" value="1"/>
</dbReference>
<dbReference type="PANTHER" id="PTHR11070:SF2">
    <property type="entry name" value="ATP-DEPENDENT DNA HELICASE SRS2"/>
    <property type="match status" value="1"/>
</dbReference>
<keyword evidence="3 11" id="KW-0378">Hydrolase</keyword>
<dbReference type="Proteomes" id="UP000178085">
    <property type="component" value="Unassembled WGS sequence"/>
</dbReference>
<evidence type="ECO:0000313" key="14">
    <source>
        <dbReference type="EMBL" id="OGB73571.1"/>
    </source>
</evidence>
<dbReference type="Gene3D" id="3.40.50.300">
    <property type="entry name" value="P-loop containing nucleotide triphosphate hydrolases"/>
    <property type="match status" value="2"/>
</dbReference>
<dbReference type="EC" id="5.6.2.4" evidence="9"/>
<comment type="catalytic activity">
    <reaction evidence="8">
        <text>Couples ATP hydrolysis with the unwinding of duplex DNA by translocating in the 3'-5' direction.</text>
        <dbReference type="EC" id="5.6.2.4"/>
    </reaction>
</comment>
<dbReference type="GO" id="GO:0033202">
    <property type="term" value="C:DNA helicase complex"/>
    <property type="evidence" value="ECO:0007669"/>
    <property type="project" value="TreeGrafter"/>
</dbReference>
<evidence type="ECO:0000256" key="5">
    <source>
        <dbReference type="ARBA" id="ARBA00022840"/>
    </source>
</evidence>
<dbReference type="InterPro" id="IPR013986">
    <property type="entry name" value="DExx_box_DNA_helicase_dom_sf"/>
</dbReference>
<accession>A0A1F4NQ52</accession>
<dbReference type="GO" id="GO:0043138">
    <property type="term" value="F:3'-5' DNA helicase activity"/>
    <property type="evidence" value="ECO:0007669"/>
    <property type="project" value="UniProtKB-EC"/>
</dbReference>
<dbReference type="GO" id="GO:0003677">
    <property type="term" value="F:DNA binding"/>
    <property type="evidence" value="ECO:0007669"/>
    <property type="project" value="UniProtKB-KW"/>
</dbReference>
<proteinExistence type="inferred from homology"/>
<evidence type="ECO:0000256" key="8">
    <source>
        <dbReference type="ARBA" id="ARBA00034617"/>
    </source>
</evidence>
<dbReference type="Pfam" id="PF13361">
    <property type="entry name" value="UvrD_C"/>
    <property type="match status" value="1"/>
</dbReference>
<protein>
    <recommendedName>
        <fullName evidence="9">DNA 3'-5' helicase</fullName>
        <ecNumber evidence="9">5.6.2.4</ecNumber>
    </recommendedName>
</protein>
<keyword evidence="4 11" id="KW-0347">Helicase</keyword>
<dbReference type="EMBL" id="METD01000001">
    <property type="protein sequence ID" value="OGB73571.1"/>
    <property type="molecule type" value="Genomic_DNA"/>
</dbReference>
<evidence type="ECO:0000256" key="1">
    <source>
        <dbReference type="ARBA" id="ARBA00009922"/>
    </source>
</evidence>
<dbReference type="InterPro" id="IPR027417">
    <property type="entry name" value="P-loop_NTPase"/>
</dbReference>
<evidence type="ECO:0000259" key="13">
    <source>
        <dbReference type="PROSITE" id="PS51217"/>
    </source>
</evidence>
<feature type="domain" description="UvrD-like helicase C-terminal" evidence="13">
    <location>
        <begin position="287"/>
        <end position="554"/>
    </location>
</feature>
<dbReference type="PANTHER" id="PTHR11070">
    <property type="entry name" value="UVRD / RECB / PCRA DNA HELICASE FAMILY MEMBER"/>
    <property type="match status" value="1"/>
</dbReference>
<dbReference type="AlphaFoldDB" id="A0A1F4NQ52"/>
<comment type="caution">
    <text evidence="14">The sequence shown here is derived from an EMBL/GenBank/DDBJ whole genome shotgun (WGS) entry which is preliminary data.</text>
</comment>
<dbReference type="Pfam" id="PF00580">
    <property type="entry name" value="UvrD-helicase"/>
    <property type="match status" value="1"/>
</dbReference>
<dbReference type="PROSITE" id="PS51217">
    <property type="entry name" value="UVRD_HELICASE_CTER"/>
    <property type="match status" value="1"/>
</dbReference>
<dbReference type="InterPro" id="IPR014017">
    <property type="entry name" value="DNA_helicase_UvrD-like_C"/>
</dbReference>
<dbReference type="SUPFAM" id="SSF52540">
    <property type="entry name" value="P-loop containing nucleoside triphosphate hydrolases"/>
    <property type="match status" value="1"/>
</dbReference>
<evidence type="ECO:0000256" key="11">
    <source>
        <dbReference type="PROSITE-ProRule" id="PRU00560"/>
    </source>
</evidence>
<evidence type="ECO:0000313" key="15">
    <source>
        <dbReference type="Proteomes" id="UP000178085"/>
    </source>
</evidence>
<dbReference type="GO" id="GO:0005524">
    <property type="term" value="F:ATP binding"/>
    <property type="evidence" value="ECO:0007669"/>
    <property type="project" value="UniProtKB-UniRule"/>
</dbReference>
<dbReference type="CDD" id="cd17932">
    <property type="entry name" value="DEXQc_UvrD"/>
    <property type="match status" value="1"/>
</dbReference>
<evidence type="ECO:0000256" key="2">
    <source>
        <dbReference type="ARBA" id="ARBA00022741"/>
    </source>
</evidence>
<feature type="binding site" evidence="11">
    <location>
        <begin position="27"/>
        <end position="34"/>
    </location>
    <ligand>
        <name>ATP</name>
        <dbReference type="ChEBI" id="CHEBI:30616"/>
    </ligand>
</feature>
<dbReference type="Gene3D" id="1.10.10.160">
    <property type="match status" value="1"/>
</dbReference>
<sequence>MSDLLTGLNPEQAKAVKQIKGPVLVLAGAGSGKTKALTHRVAYLVNEEKISPDKILAITFTNKAAGEMRERVKRIIGTRSNKNFNISTFHSFCARMLRREAHHLGYAPSFSILDADDQLTAIKQAMEQLQMDTKKIVPEAVRSHISSAKNELLDEDAYAKIANGAFQQAVAKIYRLYQDILRRAQAMDFDDLLMNLVVILQQHPEILDRYQNQFQYILIDEYQDTNTAQYRLSQLLANKHHNLFVVGDDWQSIYSWRGANFRNILNFHSDYPDAKIIKLEQNYRSTQNILDSAHAVIAHNKHRSDKKLWTDQTQGELLTAYEALNEKDEGDFVVREIAAWRGRTNASLNDFVILYRTNAQSRALEETMLRAGIPYRVVGGVKFYERKEIKDMLAFLKLLHNPGDNLALGRVINLPVRGIGKKTLQSLEQEARIADVGMYHYLTHLANPTPAIQDFVAVMKKIESKSTTLTLSRLLDFILLTTGYQTLLKSEGIEGETRLENIAELKSVMEKYDHLAPKEALTTFLEEVALISDIDNVDTADDAVTMMTMHTAKGLEFDFVFIVGAEENLFPHSRSLFDQEELEEERRLCYVGITRARKKVYFTHAQERLIYGSIQSNHRSRFIDDLPDELVEFVRRSGPVSAIGSGHRTGNRLQPGVRVIHQKFGPGTVISQSGDIITVAFVKTGIKDLSADLAGLKVKT</sequence>
<comment type="catalytic activity">
    <reaction evidence="10">
        <text>ATP + H2O = ADP + phosphate + H(+)</text>
        <dbReference type="Rhea" id="RHEA:13065"/>
        <dbReference type="ChEBI" id="CHEBI:15377"/>
        <dbReference type="ChEBI" id="CHEBI:15378"/>
        <dbReference type="ChEBI" id="CHEBI:30616"/>
        <dbReference type="ChEBI" id="CHEBI:43474"/>
        <dbReference type="ChEBI" id="CHEBI:456216"/>
        <dbReference type="EC" id="5.6.2.4"/>
    </reaction>
</comment>
<evidence type="ECO:0000256" key="3">
    <source>
        <dbReference type="ARBA" id="ARBA00022801"/>
    </source>
</evidence>
<evidence type="ECO:0000256" key="9">
    <source>
        <dbReference type="ARBA" id="ARBA00034808"/>
    </source>
</evidence>
<gene>
    <name evidence="14" type="ORF">A3K51_01850</name>
</gene>
<dbReference type="InterPro" id="IPR014016">
    <property type="entry name" value="UvrD-like_ATP-bd"/>
</dbReference>
<dbReference type="PROSITE" id="PS51198">
    <property type="entry name" value="UVRD_HELICASE_ATP_BIND"/>
    <property type="match status" value="1"/>
</dbReference>
<dbReference type="InterPro" id="IPR000212">
    <property type="entry name" value="DNA_helicase_UvrD/REP"/>
</dbReference>
<evidence type="ECO:0000259" key="12">
    <source>
        <dbReference type="PROSITE" id="PS51198"/>
    </source>
</evidence>
<keyword evidence="5 11" id="KW-0067">ATP-binding</keyword>
<evidence type="ECO:0000256" key="10">
    <source>
        <dbReference type="ARBA" id="ARBA00048988"/>
    </source>
</evidence>
<comment type="similarity">
    <text evidence="1">Belongs to the helicase family. UvrD subfamily.</text>
</comment>
<dbReference type="GO" id="GO:0009314">
    <property type="term" value="P:response to radiation"/>
    <property type="evidence" value="ECO:0007669"/>
    <property type="project" value="UniProtKB-ARBA"/>
</dbReference>
<name>A0A1F4NQ52_UNCK3</name>
<dbReference type="GO" id="GO:0000725">
    <property type="term" value="P:recombinational repair"/>
    <property type="evidence" value="ECO:0007669"/>
    <property type="project" value="TreeGrafter"/>
</dbReference>
<keyword evidence="7" id="KW-0413">Isomerase</keyword>
<dbReference type="FunFam" id="1.10.10.160:FF:000001">
    <property type="entry name" value="ATP-dependent DNA helicase"/>
    <property type="match status" value="1"/>
</dbReference>
<evidence type="ECO:0000256" key="4">
    <source>
        <dbReference type="ARBA" id="ARBA00022806"/>
    </source>
</evidence>
<feature type="domain" description="UvrD-like helicase ATP-binding" evidence="12">
    <location>
        <begin position="6"/>
        <end position="286"/>
    </location>
</feature>
<dbReference type="GO" id="GO:0005829">
    <property type="term" value="C:cytosol"/>
    <property type="evidence" value="ECO:0007669"/>
    <property type="project" value="TreeGrafter"/>
</dbReference>
<dbReference type="GO" id="GO:0016887">
    <property type="term" value="F:ATP hydrolysis activity"/>
    <property type="evidence" value="ECO:0007669"/>
    <property type="project" value="RHEA"/>
</dbReference>
<evidence type="ECO:0000256" key="6">
    <source>
        <dbReference type="ARBA" id="ARBA00023125"/>
    </source>
</evidence>
<keyword evidence="2 11" id="KW-0547">Nucleotide-binding</keyword>
<keyword evidence="6" id="KW-0238">DNA-binding</keyword>
<evidence type="ECO:0000256" key="7">
    <source>
        <dbReference type="ARBA" id="ARBA00023235"/>
    </source>
</evidence>
<organism evidence="14 15">
    <name type="scientific">candidate division Kazan bacterium RIFCSPLOWO2_01_FULL_45_19</name>
    <dbReference type="NCBI Taxonomy" id="1798538"/>
    <lineage>
        <taxon>Bacteria</taxon>
        <taxon>Bacteria division Kazan-3B-28</taxon>
    </lineage>
</organism>